<evidence type="ECO:0000256" key="5">
    <source>
        <dbReference type="PROSITE-ProRule" id="PRU00169"/>
    </source>
</evidence>
<dbReference type="Proteomes" id="UP000719267">
    <property type="component" value="Unassembled WGS sequence"/>
</dbReference>
<accession>A0ABS6VZK1</accession>
<dbReference type="SMART" id="SM00421">
    <property type="entry name" value="HTH_LUXR"/>
    <property type="match status" value="1"/>
</dbReference>
<dbReference type="PANTHER" id="PTHR43214:SF41">
    <property type="entry name" value="NITRATE_NITRITE RESPONSE REGULATOR PROTEIN NARP"/>
    <property type="match status" value="1"/>
</dbReference>
<dbReference type="InterPro" id="IPR000792">
    <property type="entry name" value="Tscrpt_reg_LuxR_C"/>
</dbReference>
<dbReference type="PROSITE" id="PS50043">
    <property type="entry name" value="HTH_LUXR_2"/>
    <property type="match status" value="1"/>
</dbReference>
<dbReference type="CDD" id="cd17535">
    <property type="entry name" value="REC_NarL-like"/>
    <property type="match status" value="1"/>
</dbReference>
<name>A0ABS6VZK1_9FLAO</name>
<evidence type="ECO:0000259" key="6">
    <source>
        <dbReference type="PROSITE" id="PS50043"/>
    </source>
</evidence>
<feature type="domain" description="Response regulatory" evidence="7">
    <location>
        <begin position="8"/>
        <end position="127"/>
    </location>
</feature>
<gene>
    <name evidence="8" type="ORF">KW502_04360</name>
</gene>
<keyword evidence="2" id="KW-0805">Transcription regulation</keyword>
<dbReference type="RefSeq" id="WP_219039314.1">
    <property type="nucleotide sequence ID" value="NZ_JAHWDF010000003.1"/>
</dbReference>
<dbReference type="Pfam" id="PF00072">
    <property type="entry name" value="Response_reg"/>
    <property type="match status" value="1"/>
</dbReference>
<evidence type="ECO:0000256" key="2">
    <source>
        <dbReference type="ARBA" id="ARBA00023015"/>
    </source>
</evidence>
<dbReference type="SMART" id="SM00448">
    <property type="entry name" value="REC"/>
    <property type="match status" value="1"/>
</dbReference>
<keyword evidence="9" id="KW-1185">Reference proteome</keyword>
<dbReference type="EMBL" id="JAHWDF010000003">
    <property type="protein sequence ID" value="MBW2961030.1"/>
    <property type="molecule type" value="Genomic_DNA"/>
</dbReference>
<evidence type="ECO:0000313" key="9">
    <source>
        <dbReference type="Proteomes" id="UP000719267"/>
    </source>
</evidence>
<keyword evidence="1 5" id="KW-0597">Phosphoprotein</keyword>
<feature type="domain" description="HTH luxR-type" evidence="6">
    <location>
        <begin position="149"/>
        <end position="214"/>
    </location>
</feature>
<feature type="modified residue" description="4-aspartylphosphate" evidence="5">
    <location>
        <position position="62"/>
    </location>
</feature>
<dbReference type="CDD" id="cd06170">
    <property type="entry name" value="LuxR_C_like"/>
    <property type="match status" value="1"/>
</dbReference>
<dbReference type="InterPro" id="IPR001789">
    <property type="entry name" value="Sig_transdc_resp-reg_receiver"/>
</dbReference>
<organism evidence="8 9">
    <name type="scientific">Mesonia aestuariivivens</name>
    <dbReference type="NCBI Taxonomy" id="2796128"/>
    <lineage>
        <taxon>Bacteria</taxon>
        <taxon>Pseudomonadati</taxon>
        <taxon>Bacteroidota</taxon>
        <taxon>Flavobacteriia</taxon>
        <taxon>Flavobacteriales</taxon>
        <taxon>Flavobacteriaceae</taxon>
        <taxon>Mesonia</taxon>
    </lineage>
</organism>
<dbReference type="PROSITE" id="PS50110">
    <property type="entry name" value="RESPONSE_REGULATORY"/>
    <property type="match status" value="1"/>
</dbReference>
<comment type="caution">
    <text evidence="8">The sequence shown here is derived from an EMBL/GenBank/DDBJ whole genome shotgun (WGS) entry which is preliminary data.</text>
</comment>
<dbReference type="InterPro" id="IPR058245">
    <property type="entry name" value="NreC/VraR/RcsB-like_REC"/>
</dbReference>
<proteinExistence type="predicted"/>
<evidence type="ECO:0000259" key="7">
    <source>
        <dbReference type="PROSITE" id="PS50110"/>
    </source>
</evidence>
<keyword evidence="3" id="KW-0238">DNA-binding</keyword>
<evidence type="ECO:0000313" key="8">
    <source>
        <dbReference type="EMBL" id="MBW2961030.1"/>
    </source>
</evidence>
<evidence type="ECO:0000256" key="1">
    <source>
        <dbReference type="ARBA" id="ARBA00022553"/>
    </source>
</evidence>
<evidence type="ECO:0000256" key="3">
    <source>
        <dbReference type="ARBA" id="ARBA00023125"/>
    </source>
</evidence>
<dbReference type="InterPro" id="IPR039420">
    <property type="entry name" value="WalR-like"/>
</dbReference>
<sequence>MKESNHYQVIIADDHAMFVDGLRSILTNEPDITIKLTASNGEEVLKYLQINKDEKIDLLITDLNMPKMDGMALNKAIKSQFYGVKTLVVSMMEKPNTIKTLTEDNVNGYLSKNSEKKELLKAIRTILEGENYFSPAIQQALIKGMTDAKKMQEIKLTKREKEVLSLIAKEYTTQEIADELFLSKHTIESYRKNLIAKLQVRNLAGLTRYAIENNLA</sequence>
<protein>
    <submittedName>
        <fullName evidence="8">Response regulator transcription factor</fullName>
    </submittedName>
</protein>
<dbReference type="Pfam" id="PF00196">
    <property type="entry name" value="GerE"/>
    <property type="match status" value="1"/>
</dbReference>
<evidence type="ECO:0000256" key="4">
    <source>
        <dbReference type="ARBA" id="ARBA00023163"/>
    </source>
</evidence>
<keyword evidence="4" id="KW-0804">Transcription</keyword>
<reference evidence="8 9" key="1">
    <citation type="submission" date="2021-07" db="EMBL/GenBank/DDBJ databases">
        <title>Mesonia aestuariivivens sp. nov., isolated from a tidal flat.</title>
        <authorList>
            <person name="Kim Y.-O."/>
            <person name="Yoon J.-H."/>
        </authorList>
    </citation>
    <scope>NUCLEOTIDE SEQUENCE [LARGE SCALE GENOMIC DNA]</scope>
    <source>
        <strain evidence="8 9">JHPTF-M18</strain>
    </source>
</reference>
<dbReference type="PANTHER" id="PTHR43214">
    <property type="entry name" value="TWO-COMPONENT RESPONSE REGULATOR"/>
    <property type="match status" value="1"/>
</dbReference>